<feature type="transmembrane region" description="Helical" evidence="1">
    <location>
        <begin position="107"/>
        <end position="126"/>
    </location>
</feature>
<dbReference type="Proteomes" id="UP001198374">
    <property type="component" value="Unassembled WGS sequence"/>
</dbReference>
<dbReference type="Pfam" id="PF05857">
    <property type="entry name" value="TraX"/>
    <property type="match status" value="1"/>
</dbReference>
<dbReference type="InterPro" id="IPR008875">
    <property type="entry name" value="TraX"/>
</dbReference>
<evidence type="ECO:0000313" key="2">
    <source>
        <dbReference type="EMBL" id="MCA2097105.1"/>
    </source>
</evidence>
<evidence type="ECO:0000256" key="1">
    <source>
        <dbReference type="SAM" id="Phobius"/>
    </source>
</evidence>
<organism evidence="2 3">
    <name type="scientific">Anaerococcus degeneri</name>
    <dbReference type="NCBI Taxonomy" id="361500"/>
    <lineage>
        <taxon>Bacteria</taxon>
        <taxon>Bacillati</taxon>
        <taxon>Bacillota</taxon>
        <taxon>Tissierellia</taxon>
        <taxon>Tissierellales</taxon>
        <taxon>Peptoniphilaceae</taxon>
        <taxon>Anaerococcus</taxon>
    </lineage>
</organism>
<feature type="transmembrane region" description="Helical" evidence="1">
    <location>
        <begin position="230"/>
        <end position="248"/>
    </location>
</feature>
<evidence type="ECO:0000313" key="3">
    <source>
        <dbReference type="Proteomes" id="UP001198374"/>
    </source>
</evidence>
<feature type="transmembrane region" description="Helical" evidence="1">
    <location>
        <begin position="166"/>
        <end position="189"/>
    </location>
</feature>
<reference evidence="3" key="1">
    <citation type="submission" date="2023-07" db="EMBL/GenBank/DDBJ databases">
        <title>FDA dAtabase for Regulatory Grade micrObial Sequences (FDA-ARGOS): Supporting development and validation of Infectious Disease Dx tests.</title>
        <authorList>
            <person name="Sproer C."/>
            <person name="Gronow S."/>
            <person name="Severitt S."/>
            <person name="Schroder I."/>
            <person name="Tallon L."/>
            <person name="Sadzewicz L."/>
            <person name="Zhao X."/>
            <person name="Boylan J."/>
            <person name="Ott S."/>
            <person name="Bowen H."/>
            <person name="Vavikolanu K."/>
            <person name="Hazen T."/>
            <person name="Aluvathingal J."/>
            <person name="Nadendla S."/>
            <person name="Lowell S."/>
            <person name="Myers T."/>
            <person name="Yan Y."/>
        </authorList>
    </citation>
    <scope>NUCLEOTIDE SEQUENCE [LARGE SCALE GENOMIC DNA]</scope>
    <source>
        <strain evidence="3">FDAARGOS_1538</strain>
    </source>
</reference>
<sequence length="249" mass="28769">MCENKSFMKAWQVDRPYLTSGHLKIIACSAMFLSHLAQSELLYMMEFTKIADLFMLIGRISMPLFSFMAVQGIILTKNRGKYLKRLFMFALVSEIPFDLVFSGTGFFVYSQNVFFSLFLGALMVYLWEKILASQTNIFLRLGFGFLIFLGFYFLAGFLMTDYDSRAIVVIALIYLAKESRLLTAIAILIGFAFEARIGGDYLSIPYMVYLSIPLILLYNGKRGTYNKWYFYAFYPVHLILIYLLKIILL</sequence>
<keyword evidence="1" id="KW-0812">Transmembrane</keyword>
<dbReference type="RefSeq" id="WP_209771661.1">
    <property type="nucleotide sequence ID" value="NZ_JAGGLO010000001.1"/>
</dbReference>
<feature type="transmembrane region" description="Helical" evidence="1">
    <location>
        <begin position="138"/>
        <end position="160"/>
    </location>
</feature>
<keyword evidence="3" id="KW-1185">Reference proteome</keyword>
<comment type="caution">
    <text evidence="2">The sequence shown here is derived from an EMBL/GenBank/DDBJ whole genome shotgun (WGS) entry which is preliminary data.</text>
</comment>
<feature type="transmembrane region" description="Helical" evidence="1">
    <location>
        <begin position="21"/>
        <end position="38"/>
    </location>
</feature>
<accession>A0ABS7YZE6</accession>
<gene>
    <name evidence="2" type="ORF">LDJ82_09395</name>
</gene>
<name>A0ABS7YZE6_9FIRM</name>
<dbReference type="EMBL" id="JAIWIY010000001">
    <property type="protein sequence ID" value="MCA2097105.1"/>
    <property type="molecule type" value="Genomic_DNA"/>
</dbReference>
<proteinExistence type="predicted"/>
<feature type="transmembrane region" description="Helical" evidence="1">
    <location>
        <begin position="50"/>
        <end position="70"/>
    </location>
</feature>
<protein>
    <submittedName>
        <fullName evidence="2">Conjugal transfer protein TraX</fullName>
    </submittedName>
</protein>
<keyword evidence="1" id="KW-1133">Transmembrane helix</keyword>
<feature type="transmembrane region" description="Helical" evidence="1">
    <location>
        <begin position="201"/>
        <end position="218"/>
    </location>
</feature>
<keyword evidence="1" id="KW-0472">Membrane</keyword>